<dbReference type="HOGENOM" id="CLU_2637031_0_0_12"/>
<protein>
    <recommendedName>
        <fullName evidence="3">CopG family transcriptional regulator</fullName>
    </recommendedName>
</protein>
<dbReference type="RefSeq" id="WP_014802061.1">
    <property type="nucleotide sequence ID" value="NC_018020.1"/>
</dbReference>
<proteinExistence type="predicted"/>
<accession>I4B2N6</accession>
<dbReference type="STRING" id="869212.Turpa_0892"/>
<sequence>MAATTIKLEGEVFKEIRGAISGKQSITSFVRESVQAELKRRKFREAAIQYQEFLRANEKEASDLALWQAAALEAPVK</sequence>
<reference evidence="1 2" key="1">
    <citation type="submission" date="2012-06" db="EMBL/GenBank/DDBJ databases">
        <title>The complete chromosome of genome of Turneriella parva DSM 21527.</title>
        <authorList>
            <consortium name="US DOE Joint Genome Institute (JGI-PGF)"/>
            <person name="Lucas S."/>
            <person name="Han J."/>
            <person name="Lapidus A."/>
            <person name="Bruce D."/>
            <person name="Goodwin L."/>
            <person name="Pitluck S."/>
            <person name="Peters L."/>
            <person name="Kyrpides N."/>
            <person name="Mavromatis K."/>
            <person name="Ivanova N."/>
            <person name="Mikhailova N."/>
            <person name="Chertkov O."/>
            <person name="Detter J.C."/>
            <person name="Tapia R."/>
            <person name="Han C."/>
            <person name="Land M."/>
            <person name="Hauser L."/>
            <person name="Markowitz V."/>
            <person name="Cheng J.-F."/>
            <person name="Hugenholtz P."/>
            <person name="Woyke T."/>
            <person name="Wu D."/>
            <person name="Gronow S."/>
            <person name="Wellnitz S."/>
            <person name="Brambilla E."/>
            <person name="Klenk H.-P."/>
            <person name="Eisen J.A."/>
        </authorList>
    </citation>
    <scope>NUCLEOTIDE SEQUENCE [LARGE SCALE GENOMIC DNA]</scope>
    <source>
        <strain evidence="2">ATCC BAA-1111 / DSM 21527 / NCTC 11395 / H</strain>
    </source>
</reference>
<keyword evidence="2" id="KW-1185">Reference proteome</keyword>
<evidence type="ECO:0000313" key="1">
    <source>
        <dbReference type="EMBL" id="AFM11543.1"/>
    </source>
</evidence>
<dbReference type="Proteomes" id="UP000006048">
    <property type="component" value="Chromosome"/>
</dbReference>
<evidence type="ECO:0008006" key="3">
    <source>
        <dbReference type="Google" id="ProtNLM"/>
    </source>
</evidence>
<gene>
    <name evidence="1" type="ordered locus">Turpa_0892</name>
</gene>
<name>I4B2N6_TURPD</name>
<organism evidence="1 2">
    <name type="scientific">Turneriella parva (strain ATCC BAA-1111 / DSM 21527 / NCTC 11395 / H)</name>
    <name type="common">Leptospira parva</name>
    <dbReference type="NCBI Taxonomy" id="869212"/>
    <lineage>
        <taxon>Bacteria</taxon>
        <taxon>Pseudomonadati</taxon>
        <taxon>Spirochaetota</taxon>
        <taxon>Spirochaetia</taxon>
        <taxon>Leptospirales</taxon>
        <taxon>Leptospiraceae</taxon>
        <taxon>Turneriella</taxon>
    </lineage>
</organism>
<dbReference type="AlphaFoldDB" id="I4B2N6"/>
<dbReference type="KEGG" id="tpx:Turpa_0892"/>
<dbReference type="EMBL" id="CP002959">
    <property type="protein sequence ID" value="AFM11543.1"/>
    <property type="molecule type" value="Genomic_DNA"/>
</dbReference>
<evidence type="ECO:0000313" key="2">
    <source>
        <dbReference type="Proteomes" id="UP000006048"/>
    </source>
</evidence>